<dbReference type="InterPro" id="IPR002397">
    <property type="entry name" value="Cyt_P450_B"/>
</dbReference>
<dbReference type="PANTHER" id="PTHR46696:SF4">
    <property type="entry name" value="BIOTIN BIOSYNTHESIS CYTOCHROME P450"/>
    <property type="match status" value="1"/>
</dbReference>
<dbReference type="PRINTS" id="PR00385">
    <property type="entry name" value="P450"/>
</dbReference>
<dbReference type="InterPro" id="IPR017972">
    <property type="entry name" value="Cyt_P450_CS"/>
</dbReference>
<accession>A0A7D6ZF67</accession>
<dbReference type="FunFam" id="1.10.630.10:FF:000018">
    <property type="entry name" value="Cytochrome P450 monooxygenase"/>
    <property type="match status" value="1"/>
</dbReference>
<name>A0A7D6ZF67_9NOCA</name>
<evidence type="ECO:0000256" key="4">
    <source>
        <dbReference type="ARBA" id="ARBA00022723"/>
    </source>
</evidence>
<dbReference type="GO" id="GO:0036199">
    <property type="term" value="F:cholest-4-en-3-one 26-monooxygenase activity"/>
    <property type="evidence" value="ECO:0007669"/>
    <property type="project" value="TreeGrafter"/>
</dbReference>
<dbReference type="InterPro" id="IPR036396">
    <property type="entry name" value="Cyt_P450_sf"/>
</dbReference>
<dbReference type="GO" id="GO:0006707">
    <property type="term" value="P:cholesterol catabolic process"/>
    <property type="evidence" value="ECO:0007669"/>
    <property type="project" value="TreeGrafter"/>
</dbReference>
<dbReference type="GO" id="GO:0020037">
    <property type="term" value="F:heme binding"/>
    <property type="evidence" value="ECO:0007669"/>
    <property type="project" value="InterPro"/>
</dbReference>
<evidence type="ECO:0000256" key="3">
    <source>
        <dbReference type="ARBA" id="ARBA00022617"/>
    </source>
</evidence>
<keyword evidence="5 8" id="KW-0560">Oxidoreductase</keyword>
<keyword evidence="3 8" id="KW-0349">Heme</keyword>
<sequence>MTDTALIPDLGNPATYVSGFPYDAVARPRRESPVFWVPEPATDDFAGGPGFWYVTRHADVMAAGKRPDVFSSYEGGTWVREVSPAELEIQRQAMLNIDPPMHTQMRKIISKAFTPRVVNGMMESIAAHADRIVESLGDGGELDWVERVSAEMPLLVLADILGIPSEERHLLFDWTNRMVGFDDPEAVDKKSYVSAFYELFAYARSQTAAKRANPTDDVWSLVVNAEVDGRTLTDDELDRFFQLLVIAGNETTRNMLNGAVLLLSENPDQWRLLREDPSLMPQAVEEILRMFPPILQFRRTCVQDIEFGGQQIKAGDKVVLSYAAANRDETVFENPDTFDITRKQNPHVSFGFGTHFCLGSGVARLEGRLLLTKLFERFPTIEVIGEPARLRSNFVNGVTELPVRLSRAKGQ</sequence>
<evidence type="ECO:0000256" key="8">
    <source>
        <dbReference type="RuleBase" id="RU000461"/>
    </source>
</evidence>
<dbReference type="PRINTS" id="PR00359">
    <property type="entry name" value="BP450"/>
</dbReference>
<dbReference type="AlphaFoldDB" id="A0A7D6ZF67"/>
<keyword evidence="7 8" id="KW-0503">Monooxygenase</keyword>
<evidence type="ECO:0000256" key="5">
    <source>
        <dbReference type="ARBA" id="ARBA00023002"/>
    </source>
</evidence>
<comment type="similarity">
    <text evidence="2 8">Belongs to the cytochrome P450 family.</text>
</comment>
<dbReference type="Gene3D" id="1.10.630.10">
    <property type="entry name" value="Cytochrome P450"/>
    <property type="match status" value="1"/>
</dbReference>
<dbReference type="GO" id="GO:0008395">
    <property type="term" value="F:steroid hydroxylase activity"/>
    <property type="evidence" value="ECO:0007669"/>
    <property type="project" value="TreeGrafter"/>
</dbReference>
<keyword evidence="4 8" id="KW-0479">Metal-binding</keyword>
<evidence type="ECO:0000256" key="7">
    <source>
        <dbReference type="ARBA" id="ARBA00023033"/>
    </source>
</evidence>
<evidence type="ECO:0000313" key="10">
    <source>
        <dbReference type="Proteomes" id="UP000515512"/>
    </source>
</evidence>
<dbReference type="RefSeq" id="WP_181580073.1">
    <property type="nucleotide sequence ID" value="NZ_CP059399.1"/>
</dbReference>
<comment type="cofactor">
    <cofactor evidence="1">
        <name>heme</name>
        <dbReference type="ChEBI" id="CHEBI:30413"/>
    </cofactor>
</comment>
<reference evidence="9 10" key="1">
    <citation type="submission" date="2020-07" db="EMBL/GenBank/DDBJ databases">
        <authorList>
            <person name="Zhuang K."/>
            <person name="Ran Y."/>
        </authorList>
    </citation>
    <scope>NUCLEOTIDE SEQUENCE [LARGE SCALE GENOMIC DNA]</scope>
    <source>
        <strain evidence="9 10">WCH-YHL-001</strain>
    </source>
</reference>
<dbReference type="Pfam" id="PF00067">
    <property type="entry name" value="p450"/>
    <property type="match status" value="1"/>
</dbReference>
<dbReference type="InterPro" id="IPR001128">
    <property type="entry name" value="Cyt_P450"/>
</dbReference>
<protein>
    <submittedName>
        <fullName evidence="9">Cytochrome P450</fullName>
    </submittedName>
</protein>
<evidence type="ECO:0000313" key="9">
    <source>
        <dbReference type="EMBL" id="QLY28867.1"/>
    </source>
</evidence>
<keyword evidence="10" id="KW-1185">Reference proteome</keyword>
<evidence type="ECO:0000256" key="1">
    <source>
        <dbReference type="ARBA" id="ARBA00001971"/>
    </source>
</evidence>
<dbReference type="GO" id="GO:0005506">
    <property type="term" value="F:iron ion binding"/>
    <property type="evidence" value="ECO:0007669"/>
    <property type="project" value="InterPro"/>
</dbReference>
<dbReference type="PANTHER" id="PTHR46696">
    <property type="entry name" value="P450, PUTATIVE (EUROFUNG)-RELATED"/>
    <property type="match status" value="1"/>
</dbReference>
<gene>
    <name evidence="9" type="ORF">H0264_26530</name>
</gene>
<evidence type="ECO:0000256" key="6">
    <source>
        <dbReference type="ARBA" id="ARBA00023004"/>
    </source>
</evidence>
<dbReference type="EMBL" id="CP059399">
    <property type="protein sequence ID" value="QLY28867.1"/>
    <property type="molecule type" value="Genomic_DNA"/>
</dbReference>
<keyword evidence="6 8" id="KW-0408">Iron</keyword>
<dbReference type="KEGG" id="nhu:H0264_26530"/>
<dbReference type="PROSITE" id="PS00086">
    <property type="entry name" value="CYTOCHROME_P450"/>
    <property type="match status" value="1"/>
</dbReference>
<dbReference type="Proteomes" id="UP000515512">
    <property type="component" value="Chromosome"/>
</dbReference>
<dbReference type="CDD" id="cd11033">
    <property type="entry name" value="CYP142-like"/>
    <property type="match status" value="1"/>
</dbReference>
<organism evidence="9 10">
    <name type="scientific">Nocardia huaxiensis</name>
    <dbReference type="NCBI Taxonomy" id="2755382"/>
    <lineage>
        <taxon>Bacteria</taxon>
        <taxon>Bacillati</taxon>
        <taxon>Actinomycetota</taxon>
        <taxon>Actinomycetes</taxon>
        <taxon>Mycobacteriales</taxon>
        <taxon>Nocardiaceae</taxon>
        <taxon>Nocardia</taxon>
    </lineage>
</organism>
<dbReference type="SUPFAM" id="SSF48264">
    <property type="entry name" value="Cytochrome P450"/>
    <property type="match status" value="1"/>
</dbReference>
<proteinExistence type="inferred from homology"/>
<evidence type="ECO:0000256" key="2">
    <source>
        <dbReference type="ARBA" id="ARBA00010617"/>
    </source>
</evidence>